<reference evidence="1 2" key="1">
    <citation type="journal article" date="2021" name="ISME Commun">
        <title>Automated analysis of genomic sequences facilitates high-throughput and comprehensive description of bacteria.</title>
        <authorList>
            <person name="Hitch T.C.A."/>
        </authorList>
    </citation>
    <scope>NUCLEOTIDE SEQUENCE [LARGE SCALE GENOMIC DNA]</scope>
    <source>
        <strain evidence="1 2">H2_18</strain>
    </source>
</reference>
<organism evidence="1 2">
    <name type="scientific">Faecalicatena acetigenes</name>
    <dbReference type="NCBI Taxonomy" id="2981790"/>
    <lineage>
        <taxon>Bacteria</taxon>
        <taxon>Bacillati</taxon>
        <taxon>Bacillota</taxon>
        <taxon>Clostridia</taxon>
        <taxon>Lachnospirales</taxon>
        <taxon>Lachnospiraceae</taxon>
        <taxon>Faecalicatena</taxon>
    </lineage>
</organism>
<dbReference type="Pfam" id="PF12672">
    <property type="entry name" value="DUF3793"/>
    <property type="match status" value="1"/>
</dbReference>
<dbReference type="RefSeq" id="WP_059068834.1">
    <property type="nucleotide sequence ID" value="NZ_JAOQJX010000013.1"/>
</dbReference>
<proteinExistence type="predicted"/>
<protein>
    <submittedName>
        <fullName evidence="1">DUF3793 family protein</fullName>
    </submittedName>
</protein>
<dbReference type="Proteomes" id="UP001652394">
    <property type="component" value="Unassembled WGS sequence"/>
</dbReference>
<gene>
    <name evidence="1" type="ORF">OCV51_09560</name>
</gene>
<accession>A0ABT2TDX5</accession>
<dbReference type="InterPro" id="IPR024523">
    <property type="entry name" value="DUF3793"/>
</dbReference>
<evidence type="ECO:0000313" key="2">
    <source>
        <dbReference type="Proteomes" id="UP001652394"/>
    </source>
</evidence>
<sequence>MPAEVLSYFLKNSDQKLRLKFQIVLQCAPFLKGLKISSVITVESILYEELEEIFREMDISYRKLCSMEEKSLILFFHAKELQEYLIRPDIRSLLEAFGYHSKDLEPCLSRLSERVCVFSERGMGFPHEIGVFLGYPAEDVSGFIENEGQRYRMSGYWKVYGDISEAQTTFNAYDRAKDHAVNEFLIGKSIQEIAQ</sequence>
<comment type="caution">
    <text evidence="1">The sequence shown here is derived from an EMBL/GenBank/DDBJ whole genome shotgun (WGS) entry which is preliminary data.</text>
</comment>
<name>A0ABT2TDX5_9FIRM</name>
<keyword evidence="2" id="KW-1185">Reference proteome</keyword>
<evidence type="ECO:0000313" key="1">
    <source>
        <dbReference type="EMBL" id="MCU6747894.1"/>
    </source>
</evidence>
<dbReference type="EMBL" id="JAOQJX010000013">
    <property type="protein sequence ID" value="MCU6747894.1"/>
    <property type="molecule type" value="Genomic_DNA"/>
</dbReference>